<dbReference type="GO" id="GO:0006428">
    <property type="term" value="P:isoleucyl-tRNA aminoacylation"/>
    <property type="evidence" value="ECO:0007669"/>
    <property type="project" value="UniProtKB-UniRule"/>
</dbReference>
<evidence type="ECO:0000256" key="13">
    <source>
        <dbReference type="ARBA" id="ARBA00025217"/>
    </source>
</evidence>
<comment type="cofactor">
    <cofactor evidence="1 15">
        <name>Zn(2+)</name>
        <dbReference type="ChEBI" id="CHEBI:29105"/>
    </cofactor>
</comment>
<evidence type="ECO:0000256" key="8">
    <source>
        <dbReference type="ARBA" id="ARBA00022741"/>
    </source>
</evidence>
<keyword evidence="5 15" id="KW-0963">Cytoplasm</keyword>
<evidence type="ECO:0000256" key="6">
    <source>
        <dbReference type="ARBA" id="ARBA00022598"/>
    </source>
</evidence>
<feature type="domain" description="Aminoacyl-tRNA synthetase class Ia" evidence="17">
    <location>
        <begin position="27"/>
        <end position="664"/>
    </location>
</feature>
<keyword evidence="8 15" id="KW-0547">Nucleotide-binding</keyword>
<keyword evidence="10 15" id="KW-0067">ATP-binding</keyword>
<keyword evidence="12 15" id="KW-0030">Aminoacyl-tRNA synthetase</keyword>
<feature type="binding site" evidence="15">
    <location>
        <position position="633"/>
    </location>
    <ligand>
        <name>ATP</name>
        <dbReference type="ChEBI" id="CHEBI:30616"/>
    </ligand>
</feature>
<comment type="subunit">
    <text evidence="4 15">Monomer.</text>
</comment>
<protein>
    <recommendedName>
        <fullName evidence="15">Isoleucine--tRNA ligase</fullName>
        <ecNumber evidence="15">6.1.1.5</ecNumber>
    </recommendedName>
    <alternativeName>
        <fullName evidence="15">Isoleucyl-tRNA synthetase</fullName>
        <shortName evidence="15">IleRS</shortName>
    </alternativeName>
</protein>
<dbReference type="InterPro" id="IPR002301">
    <property type="entry name" value="Ile-tRNA-ligase"/>
</dbReference>
<evidence type="ECO:0000256" key="14">
    <source>
        <dbReference type="ARBA" id="ARBA00048359"/>
    </source>
</evidence>
<keyword evidence="11 15" id="KW-0648">Protein biosynthesis</keyword>
<dbReference type="Pfam" id="PF19302">
    <property type="entry name" value="DUF5915"/>
    <property type="match status" value="1"/>
</dbReference>
<dbReference type="PANTHER" id="PTHR42780">
    <property type="entry name" value="SOLEUCYL-TRNA SYNTHETASE"/>
    <property type="match status" value="1"/>
</dbReference>
<organism evidence="19 20">
    <name type="scientific">Nocardioides anomalus</name>
    <dbReference type="NCBI Taxonomy" id="2712223"/>
    <lineage>
        <taxon>Bacteria</taxon>
        <taxon>Bacillati</taxon>
        <taxon>Actinomycetota</taxon>
        <taxon>Actinomycetes</taxon>
        <taxon>Propionibacteriales</taxon>
        <taxon>Nocardioidaceae</taxon>
        <taxon>Nocardioides</taxon>
    </lineage>
</organism>
<feature type="domain" description="Methionyl/Valyl/Leucyl/Isoleucyl-tRNA synthetase anticodon-binding" evidence="18">
    <location>
        <begin position="715"/>
        <end position="853"/>
    </location>
</feature>
<dbReference type="Gene3D" id="3.40.50.620">
    <property type="entry name" value="HUPs"/>
    <property type="match status" value="2"/>
</dbReference>
<dbReference type="EC" id="6.1.1.5" evidence="15"/>
<keyword evidence="6 15" id="KW-0436">Ligase</keyword>
<dbReference type="PROSITE" id="PS00178">
    <property type="entry name" value="AA_TRNA_LIGASE_I"/>
    <property type="match status" value="1"/>
</dbReference>
<dbReference type="CDD" id="cd07961">
    <property type="entry name" value="Anticodon_Ia_Ile_ABEc"/>
    <property type="match status" value="1"/>
</dbReference>
<feature type="region of interest" description="Disordered" evidence="16">
    <location>
        <begin position="517"/>
        <end position="545"/>
    </location>
</feature>
<dbReference type="HAMAP" id="MF_02003">
    <property type="entry name" value="Ile_tRNA_synth_type2"/>
    <property type="match status" value="1"/>
</dbReference>
<dbReference type="Gene3D" id="1.10.730.10">
    <property type="entry name" value="Isoleucyl-tRNA Synthetase, Domain 1"/>
    <property type="match status" value="1"/>
</dbReference>
<evidence type="ECO:0000256" key="3">
    <source>
        <dbReference type="ARBA" id="ARBA00007078"/>
    </source>
</evidence>
<dbReference type="InterPro" id="IPR013155">
    <property type="entry name" value="M/V/L/I-tRNA-synth_anticd-bd"/>
</dbReference>
<keyword evidence="7 15" id="KW-0479">Metal-binding</keyword>
<evidence type="ECO:0000259" key="17">
    <source>
        <dbReference type="Pfam" id="PF00133"/>
    </source>
</evidence>
<gene>
    <name evidence="15" type="primary">ileS</name>
    <name evidence="19" type="ORF">G5V58_16970</name>
</gene>
<evidence type="ECO:0000256" key="7">
    <source>
        <dbReference type="ARBA" id="ARBA00022723"/>
    </source>
</evidence>
<keyword evidence="9 15" id="KW-0862">Zinc</keyword>
<evidence type="ECO:0000256" key="4">
    <source>
        <dbReference type="ARBA" id="ARBA00011245"/>
    </source>
</evidence>
<dbReference type="InterPro" id="IPR023586">
    <property type="entry name" value="Ile-tRNA-ligase_type2"/>
</dbReference>
<feature type="compositionally biased region" description="Basic and acidic residues" evidence="16">
    <location>
        <begin position="517"/>
        <end position="542"/>
    </location>
</feature>
<evidence type="ECO:0000256" key="2">
    <source>
        <dbReference type="ARBA" id="ARBA00004496"/>
    </source>
</evidence>
<dbReference type="GO" id="GO:0000049">
    <property type="term" value="F:tRNA binding"/>
    <property type="evidence" value="ECO:0007669"/>
    <property type="project" value="InterPro"/>
</dbReference>
<dbReference type="PANTHER" id="PTHR42780:SF1">
    <property type="entry name" value="ISOLEUCINE--TRNA LIGASE, CYTOPLASMIC"/>
    <property type="match status" value="1"/>
</dbReference>
<sequence length="1057" mass="117925">MSYPKASTSGAHGVPSSPRFPEIEQAVLDYWAADGTFQASVEAREAGEDGSNEFVFYDGPPFANGLPHYGHLLTGYVKDVVPRYQTMRGRRVERRFGWDTHGLPAELEAMRLNGIKTTDEILELGIEKFNEACRASVMKYTGEWRDYVTRQARWVDFDHDYRTYQPDYMESVIWAFKQLYDKGHVYEGFRVLPYCWNDETPLSNHELRMDDDVYQNRQDPAVTVGFPITSDGELHDAKLMIWTTTPWTLPSNLAVMVGTDIDYVGVAHDGATLVFAEARLAVYARELGDAPQVVWRGKGQELVGLTYTPPFRYYAGHAHAFRVVAADEAVTTTDGTGLVHSAGAFGEVDKEVTDREGIEAVMPVGKDGRFTEPVSEYAGMQVFDANPHIIDDLKATTGAVTPGTLLLRRETYDHSYPHCWRCREPLIYKGVSSWFVEVTAFKQRMVELNQQINWVPEHTKDGQFGKWLENARDWSITRNRFWGSPVPVWVSDDPAYPRVDVYGSFAELERDFGRVPRDRDGNPDLHRPYVDELTRPNPDDPTGRSTMRRVSDILDVWFDSGSMSFAQNHVPFENEDWFLHHFPADFIVEYVGQTRGWFYTLHILATGVFDRPAFENCISHGIVLGSDGNKMSKSLRNYPDVSEVFDRDGADAMRWFLMSSPILRGGNLVVTEQGIRDAVRVVMIPLWNSWYFFQLYANASGYDATRRTTSTDPLDRYLLAKCRQYVEQATAEMDSYAVADACETTRQFLDVLTNWYIRRSRDRFWGDNADAFDTLYTVLETVCRVTAPLLPLTTEEVWRGLTGERSVHLTDWPRVDELPEDDALVAAMDQVREVCSATSALRKARNLRNRLPLASLTVVVDDPSALEGFEAIVADEVNVKAVRLLAAGAPEAASYGVSQKLTVNARAAGPRLGKDVQQAIKGSKSGDWSVAESGAVVAGGLALQEGEYTLETVAGSAEESAAVGVLPTGGFVVLDAALTPELEQEGLARDLVRQVQQARRDAGLEVSDRIALTIAGSEAVQAAARAHEALIAEETLATSYDVVAGADGEPQVSVSRV</sequence>
<feature type="short sequence motif" description="'KMSKS' region" evidence="15">
    <location>
        <begin position="630"/>
        <end position="634"/>
    </location>
</feature>
<evidence type="ECO:0000256" key="11">
    <source>
        <dbReference type="ARBA" id="ARBA00022917"/>
    </source>
</evidence>
<dbReference type="GO" id="GO:0008270">
    <property type="term" value="F:zinc ion binding"/>
    <property type="evidence" value="ECO:0007669"/>
    <property type="project" value="UniProtKB-UniRule"/>
</dbReference>
<dbReference type="InterPro" id="IPR009008">
    <property type="entry name" value="Val/Leu/Ile-tRNA-synth_edit"/>
</dbReference>
<dbReference type="GO" id="GO:0005737">
    <property type="term" value="C:cytoplasm"/>
    <property type="evidence" value="ECO:0007669"/>
    <property type="project" value="UniProtKB-SubCell"/>
</dbReference>
<dbReference type="NCBIfam" id="TIGR00392">
    <property type="entry name" value="ileS"/>
    <property type="match status" value="1"/>
</dbReference>
<dbReference type="InterPro" id="IPR002300">
    <property type="entry name" value="aa-tRNA-synth_Ia"/>
</dbReference>
<dbReference type="Pfam" id="PF00133">
    <property type="entry name" value="tRNA-synt_1"/>
    <property type="match status" value="1"/>
</dbReference>
<dbReference type="GO" id="GO:0005524">
    <property type="term" value="F:ATP binding"/>
    <property type="evidence" value="ECO:0007669"/>
    <property type="project" value="UniProtKB-UniRule"/>
</dbReference>
<comment type="subcellular location">
    <subcellularLocation>
        <location evidence="2 15">Cytoplasm</location>
    </subcellularLocation>
</comment>
<evidence type="ECO:0000259" key="18">
    <source>
        <dbReference type="Pfam" id="PF08264"/>
    </source>
</evidence>
<dbReference type="FunFam" id="3.40.50.620:FF:000063">
    <property type="entry name" value="Isoleucine--tRNA ligase"/>
    <property type="match status" value="1"/>
</dbReference>
<evidence type="ECO:0000313" key="20">
    <source>
        <dbReference type="Proteomes" id="UP000502996"/>
    </source>
</evidence>
<dbReference type="InterPro" id="IPR033709">
    <property type="entry name" value="Anticodon_Ile_ABEc"/>
</dbReference>
<dbReference type="Proteomes" id="UP000502996">
    <property type="component" value="Chromosome"/>
</dbReference>
<dbReference type="AlphaFoldDB" id="A0A6G6WGA5"/>
<dbReference type="PRINTS" id="PR00984">
    <property type="entry name" value="TRNASYNTHILE"/>
</dbReference>
<accession>A0A6G6WGA5</accession>
<comment type="function">
    <text evidence="13 15">Catalyzes the attachment of isoleucine to tRNA(Ile). As IleRS can inadvertently accommodate and process structurally similar amino acids such as valine, to avoid such errors it has two additional distinct tRNA(Ile)-dependent editing activities. One activity is designated as 'pretransfer' editing and involves the hydrolysis of activated Val-AMP. The other activity is designated 'posttransfer' editing and involves deacylation of mischarged Val-tRNA(Ile).</text>
</comment>
<reference evidence="19 20" key="1">
    <citation type="submission" date="2020-02" db="EMBL/GenBank/DDBJ databases">
        <title>Full genome sequence of Nocardioides sp. R-3366.</title>
        <authorList>
            <person name="Im W.-T."/>
        </authorList>
    </citation>
    <scope>NUCLEOTIDE SEQUENCE [LARGE SCALE GENOMIC DNA]</scope>
    <source>
        <strain evidence="19 20">R-3366</strain>
    </source>
</reference>
<evidence type="ECO:0000256" key="16">
    <source>
        <dbReference type="SAM" id="MobiDB-lite"/>
    </source>
</evidence>
<proteinExistence type="inferred from homology"/>
<keyword evidence="20" id="KW-1185">Reference proteome</keyword>
<dbReference type="InterPro" id="IPR009080">
    <property type="entry name" value="tRNAsynth_Ia_anticodon-bd"/>
</dbReference>
<dbReference type="FunFam" id="3.40.50.620:FF:000075">
    <property type="entry name" value="Isoleucine--tRNA ligase"/>
    <property type="match status" value="1"/>
</dbReference>
<comment type="similarity">
    <text evidence="3 15">Belongs to the class-I aminoacyl-tRNA synthetase family. IleS type 2 subfamily.</text>
</comment>
<evidence type="ECO:0000256" key="1">
    <source>
        <dbReference type="ARBA" id="ARBA00001947"/>
    </source>
</evidence>
<dbReference type="SUPFAM" id="SSF50677">
    <property type="entry name" value="ValRS/IleRS/LeuRS editing domain"/>
    <property type="match status" value="1"/>
</dbReference>
<evidence type="ECO:0000256" key="10">
    <source>
        <dbReference type="ARBA" id="ARBA00022840"/>
    </source>
</evidence>
<dbReference type="InterPro" id="IPR001412">
    <property type="entry name" value="aa-tRNA-synth_I_CS"/>
</dbReference>
<dbReference type="GO" id="GO:0004822">
    <property type="term" value="F:isoleucine-tRNA ligase activity"/>
    <property type="evidence" value="ECO:0007669"/>
    <property type="project" value="UniProtKB-UniRule"/>
</dbReference>
<dbReference type="CDD" id="cd00818">
    <property type="entry name" value="IleRS_core"/>
    <property type="match status" value="1"/>
</dbReference>
<dbReference type="RefSeq" id="WP_165235294.1">
    <property type="nucleotide sequence ID" value="NZ_CP049257.1"/>
</dbReference>
<evidence type="ECO:0000313" key="19">
    <source>
        <dbReference type="EMBL" id="QIG44239.1"/>
    </source>
</evidence>
<dbReference type="Gene3D" id="3.90.740.10">
    <property type="entry name" value="Valyl/Leucyl/Isoleucyl-tRNA synthetase, editing domain"/>
    <property type="match status" value="1"/>
</dbReference>
<comment type="domain">
    <text evidence="15">IleRS has two distinct active sites: one for aminoacylation and one for editing. The misactivated valine is translocated from the active site to the editing site, which sterically excludes the correctly activated isoleucine. The single editing site contains two valyl binding pockets, one specific for each substrate (Val-AMP or Val-tRNA(Ile)).</text>
</comment>
<dbReference type="KEGG" id="nano:G5V58_16970"/>
<dbReference type="SUPFAM" id="SSF47323">
    <property type="entry name" value="Anticodon-binding domain of a subclass of class I aminoacyl-tRNA synthetases"/>
    <property type="match status" value="2"/>
</dbReference>
<comment type="catalytic activity">
    <reaction evidence="14 15">
        <text>tRNA(Ile) + L-isoleucine + ATP = L-isoleucyl-tRNA(Ile) + AMP + diphosphate</text>
        <dbReference type="Rhea" id="RHEA:11060"/>
        <dbReference type="Rhea" id="RHEA-COMP:9666"/>
        <dbReference type="Rhea" id="RHEA-COMP:9695"/>
        <dbReference type="ChEBI" id="CHEBI:30616"/>
        <dbReference type="ChEBI" id="CHEBI:33019"/>
        <dbReference type="ChEBI" id="CHEBI:58045"/>
        <dbReference type="ChEBI" id="CHEBI:78442"/>
        <dbReference type="ChEBI" id="CHEBI:78528"/>
        <dbReference type="ChEBI" id="CHEBI:456215"/>
        <dbReference type="EC" id="6.1.1.5"/>
    </reaction>
</comment>
<dbReference type="GO" id="GO:0002161">
    <property type="term" value="F:aminoacyl-tRNA deacylase activity"/>
    <property type="evidence" value="ECO:0007669"/>
    <property type="project" value="InterPro"/>
</dbReference>
<evidence type="ECO:0000256" key="9">
    <source>
        <dbReference type="ARBA" id="ARBA00022833"/>
    </source>
</evidence>
<feature type="short sequence motif" description="'HIGH' region" evidence="15">
    <location>
        <begin position="61"/>
        <end position="71"/>
    </location>
</feature>
<evidence type="ECO:0000256" key="5">
    <source>
        <dbReference type="ARBA" id="ARBA00022490"/>
    </source>
</evidence>
<evidence type="ECO:0000256" key="12">
    <source>
        <dbReference type="ARBA" id="ARBA00023146"/>
    </source>
</evidence>
<name>A0A6G6WGA5_9ACTN</name>
<dbReference type="EMBL" id="CP049257">
    <property type="protein sequence ID" value="QIG44239.1"/>
    <property type="molecule type" value="Genomic_DNA"/>
</dbReference>
<dbReference type="SUPFAM" id="SSF52374">
    <property type="entry name" value="Nucleotidylyl transferase"/>
    <property type="match status" value="1"/>
</dbReference>
<dbReference type="InterPro" id="IPR014729">
    <property type="entry name" value="Rossmann-like_a/b/a_fold"/>
</dbReference>
<evidence type="ECO:0000256" key="15">
    <source>
        <dbReference type="HAMAP-Rule" id="MF_02003"/>
    </source>
</evidence>
<dbReference type="Pfam" id="PF08264">
    <property type="entry name" value="Anticodon_1"/>
    <property type="match status" value="1"/>
</dbReference>